<feature type="active site" evidence="4">
    <location>
        <position position="35"/>
    </location>
</feature>
<organism evidence="7 8">
    <name type="scientific">Paenibacillus urinalis</name>
    <dbReference type="NCBI Taxonomy" id="521520"/>
    <lineage>
        <taxon>Bacteria</taxon>
        <taxon>Bacillati</taxon>
        <taxon>Bacillota</taxon>
        <taxon>Bacilli</taxon>
        <taxon>Bacillales</taxon>
        <taxon>Paenibacillaceae</taxon>
        <taxon>Paenibacillus</taxon>
    </lineage>
</organism>
<dbReference type="RefSeq" id="WP_205053735.1">
    <property type="nucleotide sequence ID" value="NZ_CP118101.1"/>
</dbReference>
<name>A0AAX3N1Y1_9BACL</name>
<comment type="similarity">
    <text evidence="1 5">Belongs to the glutathione peroxidase family.</text>
</comment>
<evidence type="ECO:0000259" key="6">
    <source>
        <dbReference type="PROSITE" id="PS51352"/>
    </source>
</evidence>
<dbReference type="PIRSF" id="PIRSF000303">
    <property type="entry name" value="Glutathion_perox"/>
    <property type="match status" value="1"/>
</dbReference>
<evidence type="ECO:0000313" key="8">
    <source>
        <dbReference type="Proteomes" id="UP001220962"/>
    </source>
</evidence>
<keyword evidence="3 5" id="KW-0560">Oxidoreductase</keyword>
<reference evidence="7" key="1">
    <citation type="submission" date="2023-02" db="EMBL/GenBank/DDBJ databases">
        <title>Pathogen: clinical or host-associated sample.</title>
        <authorList>
            <person name="Hergert J."/>
            <person name="Casey R."/>
            <person name="Wagner J."/>
            <person name="Young E.L."/>
            <person name="Oakeson K.F."/>
        </authorList>
    </citation>
    <scope>NUCLEOTIDE SEQUENCE</scope>
    <source>
        <strain evidence="7">2022CK-00830</strain>
    </source>
</reference>
<dbReference type="PROSITE" id="PS51352">
    <property type="entry name" value="THIOREDOXIN_2"/>
    <property type="match status" value="1"/>
</dbReference>
<dbReference type="PROSITE" id="PS00763">
    <property type="entry name" value="GLUTATHIONE_PEROXID_2"/>
    <property type="match status" value="1"/>
</dbReference>
<dbReference type="PROSITE" id="PS00460">
    <property type="entry name" value="GLUTATHIONE_PEROXID_1"/>
    <property type="match status" value="1"/>
</dbReference>
<evidence type="ECO:0000313" key="7">
    <source>
        <dbReference type="EMBL" id="WDH83868.1"/>
    </source>
</evidence>
<dbReference type="Proteomes" id="UP001220962">
    <property type="component" value="Chromosome"/>
</dbReference>
<keyword evidence="2 5" id="KW-0575">Peroxidase</keyword>
<dbReference type="Gene3D" id="3.40.30.10">
    <property type="entry name" value="Glutaredoxin"/>
    <property type="match status" value="1"/>
</dbReference>
<dbReference type="EMBL" id="CP118101">
    <property type="protein sequence ID" value="WDH83868.1"/>
    <property type="molecule type" value="Genomic_DNA"/>
</dbReference>
<feature type="domain" description="Thioredoxin" evidence="6">
    <location>
        <begin position="1"/>
        <end position="159"/>
    </location>
</feature>
<protein>
    <recommendedName>
        <fullName evidence="5">Glutathione peroxidase</fullName>
    </recommendedName>
</protein>
<dbReference type="AlphaFoldDB" id="A0AAX3N1Y1"/>
<evidence type="ECO:0000256" key="4">
    <source>
        <dbReference type="PIRSR" id="PIRSR000303-1"/>
    </source>
</evidence>
<dbReference type="Pfam" id="PF00255">
    <property type="entry name" value="GSHPx"/>
    <property type="match status" value="1"/>
</dbReference>
<dbReference type="InterPro" id="IPR036249">
    <property type="entry name" value="Thioredoxin-like_sf"/>
</dbReference>
<dbReference type="GO" id="GO:0004601">
    <property type="term" value="F:peroxidase activity"/>
    <property type="evidence" value="ECO:0007669"/>
    <property type="project" value="UniProtKB-KW"/>
</dbReference>
<dbReference type="InterPro" id="IPR029760">
    <property type="entry name" value="GPX_CS"/>
</dbReference>
<dbReference type="PRINTS" id="PR01011">
    <property type="entry name" value="GLUTPROXDASE"/>
</dbReference>
<dbReference type="InterPro" id="IPR029759">
    <property type="entry name" value="GPX_AS"/>
</dbReference>
<dbReference type="InterPro" id="IPR013766">
    <property type="entry name" value="Thioredoxin_domain"/>
</dbReference>
<accession>A0AAX3N1Y1</accession>
<evidence type="ECO:0000256" key="1">
    <source>
        <dbReference type="ARBA" id="ARBA00006926"/>
    </source>
</evidence>
<dbReference type="SUPFAM" id="SSF52833">
    <property type="entry name" value="Thioredoxin-like"/>
    <property type="match status" value="1"/>
</dbReference>
<gene>
    <name evidence="7" type="ORF">PUW23_06520</name>
</gene>
<dbReference type="InterPro" id="IPR000889">
    <property type="entry name" value="Glutathione_peroxidase"/>
</dbReference>
<dbReference type="PANTHER" id="PTHR11592:SF78">
    <property type="entry name" value="GLUTATHIONE PEROXIDASE"/>
    <property type="match status" value="1"/>
</dbReference>
<dbReference type="PANTHER" id="PTHR11592">
    <property type="entry name" value="GLUTATHIONE PEROXIDASE"/>
    <property type="match status" value="1"/>
</dbReference>
<evidence type="ECO:0000256" key="2">
    <source>
        <dbReference type="ARBA" id="ARBA00022559"/>
    </source>
</evidence>
<evidence type="ECO:0000256" key="5">
    <source>
        <dbReference type="RuleBase" id="RU000499"/>
    </source>
</evidence>
<sequence>MSIYQYQVNTLKGQKLSMEEYKGKVLLVVNTASKCGLTPQYKGLQELYDKFNDQSFEILGFPSNQFAEQEPGSNDEIAEFCQMNYGVSFPMFEKIKVNGDEAHPLFKHLKDNAPGILGSKAIKWNFTKFLIDQNGNIVKRYSPQTTPDKIEADIAKLLK</sequence>
<dbReference type="GO" id="GO:0034599">
    <property type="term" value="P:cellular response to oxidative stress"/>
    <property type="evidence" value="ECO:0007669"/>
    <property type="project" value="TreeGrafter"/>
</dbReference>
<dbReference type="CDD" id="cd00340">
    <property type="entry name" value="GSH_Peroxidase"/>
    <property type="match status" value="1"/>
</dbReference>
<evidence type="ECO:0000256" key="3">
    <source>
        <dbReference type="ARBA" id="ARBA00023002"/>
    </source>
</evidence>
<proteinExistence type="inferred from homology"/>
<dbReference type="PROSITE" id="PS51355">
    <property type="entry name" value="GLUTATHIONE_PEROXID_3"/>
    <property type="match status" value="1"/>
</dbReference>
<dbReference type="FunFam" id="3.40.30.10:FF:000010">
    <property type="entry name" value="Glutathione peroxidase"/>
    <property type="match status" value="1"/>
</dbReference>